<name>A0A6J5LWN6_9CAUD</name>
<organism evidence="1">
    <name type="scientific">uncultured Caudovirales phage</name>
    <dbReference type="NCBI Taxonomy" id="2100421"/>
    <lineage>
        <taxon>Viruses</taxon>
        <taxon>Duplodnaviria</taxon>
        <taxon>Heunggongvirae</taxon>
        <taxon>Uroviricota</taxon>
        <taxon>Caudoviricetes</taxon>
        <taxon>Peduoviridae</taxon>
        <taxon>Maltschvirus</taxon>
        <taxon>Maltschvirus maltsch</taxon>
    </lineage>
</organism>
<accession>A0A6J5LWN6</accession>
<proteinExistence type="predicted"/>
<protein>
    <submittedName>
        <fullName evidence="1">Uncharacterized protein</fullName>
    </submittedName>
</protein>
<gene>
    <name evidence="1" type="ORF">UFOVP329_14</name>
</gene>
<reference evidence="1" key="1">
    <citation type="submission" date="2020-04" db="EMBL/GenBank/DDBJ databases">
        <authorList>
            <person name="Chiriac C."/>
            <person name="Salcher M."/>
            <person name="Ghai R."/>
            <person name="Kavagutti S V."/>
        </authorList>
    </citation>
    <scope>NUCLEOTIDE SEQUENCE</scope>
</reference>
<evidence type="ECO:0000313" key="1">
    <source>
        <dbReference type="EMBL" id="CAB4138252.1"/>
    </source>
</evidence>
<sequence length="167" mass="18484">MTPINDQTFRRPVGKFSISIVLIPGALNKFSFATHESTDDKLTELVSPSAMYQVRIFDVTGRFDVCAECASATTQSIKDFLRRMQIAATVQAMMTGRLDIKMSRADFVRAHFSEFERAYLYSTYPAMGSAMGVAGSIESNGRREAAKISDVLPGLDEIAGSDRVYKF</sequence>
<dbReference type="EMBL" id="LR796342">
    <property type="protein sequence ID" value="CAB4138252.1"/>
    <property type="molecule type" value="Genomic_DNA"/>
</dbReference>